<dbReference type="RefSeq" id="WP_212215550.1">
    <property type="nucleotide sequence ID" value="NZ_JAGUCO010000004.1"/>
</dbReference>
<reference evidence="1 2" key="1">
    <citation type="journal article" date="2015" name="Int. J. Syst. Evol. Microbiol.">
        <title>Carboxylicivirga linearis sp. nov., isolated from a sea cucumber culture pond.</title>
        <authorList>
            <person name="Wang F.Q."/>
            <person name="Zhou Y.X."/>
            <person name="Lin X.Z."/>
            <person name="Chen G.J."/>
            <person name="Du Z.J."/>
        </authorList>
    </citation>
    <scope>NUCLEOTIDE SEQUENCE [LARGE SCALE GENOMIC DNA]</scope>
    <source>
        <strain evidence="1 2">FB218</strain>
    </source>
</reference>
<comment type="caution">
    <text evidence="1">The sequence shown here is derived from an EMBL/GenBank/DDBJ whole genome shotgun (WGS) entry which is preliminary data.</text>
</comment>
<sequence>MKKLACFILTLWILLPNGLVAQLKDHKLINKVNQPTQYSLNALPLNSIYNENIFIFTYERIFPQSDRFGFTLKGGILIFDPFLWVADAGIITGGSKHYFETAIGGIIDPAFGDFSFLTIRANYRYQATKGFVFKIGPIAGPPDNFILPLVSFGYAF</sequence>
<name>A0ABS5JVF7_9BACT</name>
<protein>
    <recommendedName>
        <fullName evidence="3">Lipid A 3-O-deacylase PagL</fullName>
    </recommendedName>
</protein>
<dbReference type="EMBL" id="JAGUCO010000004">
    <property type="protein sequence ID" value="MBS2098306.1"/>
    <property type="molecule type" value="Genomic_DNA"/>
</dbReference>
<dbReference type="Proteomes" id="UP000708576">
    <property type="component" value="Unassembled WGS sequence"/>
</dbReference>
<evidence type="ECO:0008006" key="3">
    <source>
        <dbReference type="Google" id="ProtNLM"/>
    </source>
</evidence>
<gene>
    <name evidence="1" type="ORF">KEM10_08435</name>
</gene>
<evidence type="ECO:0000313" key="2">
    <source>
        <dbReference type="Proteomes" id="UP000708576"/>
    </source>
</evidence>
<evidence type="ECO:0000313" key="1">
    <source>
        <dbReference type="EMBL" id="MBS2098306.1"/>
    </source>
</evidence>
<accession>A0ABS5JVF7</accession>
<organism evidence="1 2">
    <name type="scientific">Carboxylicivirga linearis</name>
    <dbReference type="NCBI Taxonomy" id="1628157"/>
    <lineage>
        <taxon>Bacteria</taxon>
        <taxon>Pseudomonadati</taxon>
        <taxon>Bacteroidota</taxon>
        <taxon>Bacteroidia</taxon>
        <taxon>Marinilabiliales</taxon>
        <taxon>Marinilabiliaceae</taxon>
        <taxon>Carboxylicivirga</taxon>
    </lineage>
</organism>
<proteinExistence type="predicted"/>
<keyword evidence="2" id="KW-1185">Reference proteome</keyword>